<dbReference type="GO" id="GO:0006605">
    <property type="term" value="P:protein targeting"/>
    <property type="evidence" value="ECO:0007669"/>
    <property type="project" value="UniProtKB-UniRule"/>
</dbReference>
<keyword evidence="8 9" id="KW-0472">Membrane</keyword>
<evidence type="ECO:0000313" key="14">
    <source>
        <dbReference type="Proteomes" id="UP000034643"/>
    </source>
</evidence>
<accession>A0A0G1QYR6</accession>
<evidence type="ECO:0000256" key="6">
    <source>
        <dbReference type="ARBA" id="ARBA00022989"/>
    </source>
</evidence>
<comment type="similarity">
    <text evidence="9">Belongs to the SecD/SecF family. SecD subfamily.</text>
</comment>
<evidence type="ECO:0000256" key="3">
    <source>
        <dbReference type="ARBA" id="ARBA00022475"/>
    </source>
</evidence>
<dbReference type="GO" id="GO:0043952">
    <property type="term" value="P:protein transport by the Sec complex"/>
    <property type="evidence" value="ECO:0007669"/>
    <property type="project" value="UniProtKB-UniRule"/>
</dbReference>
<dbReference type="EMBL" id="LCLV01000018">
    <property type="protein sequence ID" value="KKU22953.1"/>
    <property type="molecule type" value="Genomic_DNA"/>
</dbReference>
<keyword evidence="3 9" id="KW-1003">Cell membrane</keyword>
<comment type="caution">
    <text evidence="9">Lacks conserved residue(s) required for the propagation of feature annotation.</text>
</comment>
<feature type="domain" description="SecDF P1 head subdomain" evidence="12">
    <location>
        <begin position="160"/>
        <end position="253"/>
    </location>
</feature>
<dbReference type="GO" id="GO:0065002">
    <property type="term" value="P:intracellular protein transmembrane transport"/>
    <property type="evidence" value="ECO:0007669"/>
    <property type="project" value="UniProtKB-UniRule"/>
</dbReference>
<dbReference type="Pfam" id="PF22599">
    <property type="entry name" value="SecDF_P1_head"/>
    <property type="match status" value="1"/>
</dbReference>
<feature type="transmembrane region" description="Helical" evidence="9">
    <location>
        <begin position="299"/>
        <end position="319"/>
    </location>
</feature>
<dbReference type="Gene3D" id="1.20.1640.10">
    <property type="entry name" value="Multidrug efflux transporter AcrB transmembrane domain"/>
    <property type="match status" value="1"/>
</dbReference>
<evidence type="ECO:0000256" key="7">
    <source>
        <dbReference type="ARBA" id="ARBA00023010"/>
    </source>
</evidence>
<organism evidence="13 14">
    <name type="scientific">Candidatus Woesebacteria bacterium GW2011_GWF1_46_13</name>
    <dbReference type="NCBI Taxonomy" id="1618602"/>
    <lineage>
        <taxon>Bacteria</taxon>
        <taxon>Candidatus Woeseibacteriota</taxon>
    </lineage>
</organism>
<dbReference type="SUPFAM" id="SSF82866">
    <property type="entry name" value="Multidrug efflux transporter AcrB transmembrane domain"/>
    <property type="match status" value="1"/>
</dbReference>
<keyword evidence="6 9" id="KW-1133">Transmembrane helix</keyword>
<dbReference type="PATRIC" id="fig|1618602.3.peg.454"/>
<feature type="transmembrane region" description="Helical" evidence="9">
    <location>
        <begin position="325"/>
        <end position="346"/>
    </location>
</feature>
<dbReference type="InterPro" id="IPR022813">
    <property type="entry name" value="SecD/SecF_arch_bac"/>
</dbReference>
<keyword evidence="2 9" id="KW-0813">Transport</keyword>
<dbReference type="NCBIfam" id="TIGR01129">
    <property type="entry name" value="secD"/>
    <property type="match status" value="1"/>
</dbReference>
<feature type="domain" description="Protein translocase subunit SecDF P1" evidence="11">
    <location>
        <begin position="88"/>
        <end position="147"/>
    </location>
</feature>
<dbReference type="InterPro" id="IPR055344">
    <property type="entry name" value="SecD_SecF_C_bact"/>
</dbReference>
<gene>
    <name evidence="9" type="primary">secD</name>
    <name evidence="13" type="ORF">UX34_C0018G0001</name>
</gene>
<comment type="function">
    <text evidence="9">Part of the Sec protein translocase complex. Interacts with the SecYEG preprotein conducting channel. SecDF uses the proton motive force (PMF) to complete protein translocation after the ATP-dependent function of SecA.</text>
</comment>
<evidence type="ECO:0000256" key="5">
    <source>
        <dbReference type="ARBA" id="ARBA00022927"/>
    </source>
</evidence>
<comment type="caution">
    <text evidence="13">The sequence shown here is derived from an EMBL/GenBank/DDBJ whole genome shotgun (WGS) entry which is preliminary data.</text>
</comment>
<evidence type="ECO:0000259" key="11">
    <source>
        <dbReference type="Pfam" id="PF21760"/>
    </source>
</evidence>
<evidence type="ECO:0000259" key="12">
    <source>
        <dbReference type="Pfam" id="PF22599"/>
    </source>
</evidence>
<dbReference type="PANTHER" id="PTHR30081:SF1">
    <property type="entry name" value="PROTEIN TRANSLOCASE SUBUNIT SECD"/>
    <property type="match status" value="1"/>
</dbReference>
<proteinExistence type="inferred from homology"/>
<feature type="domain" description="Protein export membrane protein SecD/SecF C-terminal" evidence="10">
    <location>
        <begin position="257"/>
        <end position="383"/>
    </location>
</feature>
<keyword evidence="4 9" id="KW-0812">Transmembrane</keyword>
<evidence type="ECO:0000259" key="10">
    <source>
        <dbReference type="Pfam" id="PF02355"/>
    </source>
</evidence>
<comment type="subunit">
    <text evidence="9">Forms a complex with SecF. Part of the essential Sec protein translocation apparatus which comprises SecA, SecYEG and auxiliary proteins SecDF. Other proteins may also be involved.</text>
</comment>
<dbReference type="HAMAP" id="MF_01463_B">
    <property type="entry name" value="SecD_B"/>
    <property type="match status" value="1"/>
</dbReference>
<evidence type="ECO:0000256" key="4">
    <source>
        <dbReference type="ARBA" id="ARBA00022692"/>
    </source>
</evidence>
<dbReference type="AlphaFoldDB" id="A0A0G1QYR6"/>
<dbReference type="GO" id="GO:0005886">
    <property type="term" value="C:plasma membrane"/>
    <property type="evidence" value="ECO:0007669"/>
    <property type="project" value="UniProtKB-SubCell"/>
</dbReference>
<dbReference type="Gene3D" id="3.30.70.3220">
    <property type="match status" value="1"/>
</dbReference>
<dbReference type="InterPro" id="IPR054384">
    <property type="entry name" value="SecDF_P1_head"/>
</dbReference>
<dbReference type="Proteomes" id="UP000034643">
    <property type="component" value="Unassembled WGS sequence"/>
</dbReference>
<dbReference type="Pfam" id="PF02355">
    <property type="entry name" value="SecD_SecF_C"/>
    <property type="match status" value="1"/>
</dbReference>
<dbReference type="InterPro" id="IPR048634">
    <property type="entry name" value="SecD_SecF_C"/>
</dbReference>
<name>A0A0G1QYR6_9BACT</name>
<dbReference type="Pfam" id="PF21760">
    <property type="entry name" value="SecD_1st"/>
    <property type="match status" value="1"/>
</dbReference>
<dbReference type="NCBIfam" id="TIGR00916">
    <property type="entry name" value="2A0604s01"/>
    <property type="match status" value="1"/>
</dbReference>
<protein>
    <recommendedName>
        <fullName evidence="9">Protein translocase subunit SecD</fullName>
    </recommendedName>
</protein>
<comment type="subcellular location">
    <subcellularLocation>
        <location evidence="1 9">Cell membrane</location>
        <topology evidence="1 9">Multi-pass membrane protein</topology>
    </subcellularLocation>
</comment>
<evidence type="ECO:0000256" key="1">
    <source>
        <dbReference type="ARBA" id="ARBA00004651"/>
    </source>
</evidence>
<keyword evidence="5 9" id="KW-0653">Protein transport</keyword>
<reference evidence="13 14" key="1">
    <citation type="journal article" date="2015" name="Nature">
        <title>rRNA introns, odd ribosomes, and small enigmatic genomes across a large radiation of phyla.</title>
        <authorList>
            <person name="Brown C.T."/>
            <person name="Hug L.A."/>
            <person name="Thomas B.C."/>
            <person name="Sharon I."/>
            <person name="Castelle C.J."/>
            <person name="Singh A."/>
            <person name="Wilkins M.J."/>
            <person name="Williams K.H."/>
            <person name="Banfield J.F."/>
        </authorList>
    </citation>
    <scope>NUCLEOTIDE SEQUENCE [LARGE SCALE GENOMIC DNA]</scope>
</reference>
<dbReference type="InterPro" id="IPR005791">
    <property type="entry name" value="SecD"/>
</dbReference>
<keyword evidence="7 9" id="KW-0811">Translocation</keyword>
<evidence type="ECO:0000256" key="8">
    <source>
        <dbReference type="ARBA" id="ARBA00023136"/>
    </source>
</evidence>
<evidence type="ECO:0000313" key="13">
    <source>
        <dbReference type="EMBL" id="KKU22953.1"/>
    </source>
</evidence>
<dbReference type="InterPro" id="IPR048631">
    <property type="entry name" value="SecD_1st"/>
</dbReference>
<dbReference type="GO" id="GO:0015450">
    <property type="term" value="F:protein-transporting ATPase activity"/>
    <property type="evidence" value="ECO:0007669"/>
    <property type="project" value="InterPro"/>
</dbReference>
<dbReference type="PANTHER" id="PTHR30081">
    <property type="entry name" value="PROTEIN-EXPORT MEMBRANE PROTEIN SEC"/>
    <property type="match status" value="1"/>
</dbReference>
<evidence type="ECO:0000256" key="2">
    <source>
        <dbReference type="ARBA" id="ARBA00022448"/>
    </source>
</evidence>
<sequence length="465" mass="50311">MPLSSPAKKLIGILFITLLALFISLPGDFTLLGRNFVRPDLDLKIGRFEFKKNFDLILGLDLAGGSHLVFEADTSKISADRVEDAVASVRNVIERRVNLFGVSEPVVQTSSFEGKERVIVELPGINNPREAAELIGKTAQLVFAEVEEASPSANFIPTDLTGADLSRADVVFDQTTGKPAVGLEFSQEGALKFEILTEKNIGKPVAIILDNELVSAPIVQEKIAGGQAQITGSFTLDEAKNLAIQLNAGALPVPVKLVEERTVGATLGADSVAKSVRAGLAGLAMVLLFMILSYGRLGLIAAVGLIIFGVLTLALYKLIPVVLTLPGIAGFLLSVGMAVDSNILIFERFKEERLKRPVADALEVSFGRAWDSIRDANIATLVTASILANPLDFSFLHTALPSRWPWGLPSAYLPELLYQGIYSGCLFGRKKHELDEISAFVSGHFRRRHRSRNLRPSDVGTENRD</sequence>
<evidence type="ECO:0000256" key="9">
    <source>
        <dbReference type="HAMAP-Rule" id="MF_01463"/>
    </source>
</evidence>